<keyword evidence="4" id="KW-0819">tRNA processing</keyword>
<keyword evidence="8" id="KW-1185">Reference proteome</keyword>
<evidence type="ECO:0000256" key="2">
    <source>
        <dbReference type="ARBA" id="ARBA00022679"/>
    </source>
</evidence>
<keyword evidence="3" id="KW-0949">S-adenosyl-L-methionine</keyword>
<dbReference type="SMART" id="SM01144">
    <property type="entry name" value="DTW"/>
    <property type="match status" value="1"/>
</dbReference>
<dbReference type="GO" id="GO:0008033">
    <property type="term" value="P:tRNA processing"/>
    <property type="evidence" value="ECO:0007669"/>
    <property type="project" value="UniProtKB-KW"/>
</dbReference>
<evidence type="ECO:0000256" key="3">
    <source>
        <dbReference type="ARBA" id="ARBA00022691"/>
    </source>
</evidence>
<evidence type="ECO:0000256" key="5">
    <source>
        <dbReference type="ARBA" id="ARBA00034489"/>
    </source>
</evidence>
<dbReference type="Proteomes" id="UP000315648">
    <property type="component" value="Unassembled WGS sequence"/>
</dbReference>
<organism evidence="7 8">
    <name type="scientific">Rariglobus hedericola</name>
    <dbReference type="NCBI Taxonomy" id="2597822"/>
    <lineage>
        <taxon>Bacteria</taxon>
        <taxon>Pseudomonadati</taxon>
        <taxon>Verrucomicrobiota</taxon>
        <taxon>Opitutia</taxon>
        <taxon>Opitutales</taxon>
        <taxon>Opitutaceae</taxon>
        <taxon>Rariglobus</taxon>
    </lineage>
</organism>
<evidence type="ECO:0000313" key="7">
    <source>
        <dbReference type="EMBL" id="TSJ77066.1"/>
    </source>
</evidence>
<evidence type="ECO:0000313" key="8">
    <source>
        <dbReference type="Proteomes" id="UP000315648"/>
    </source>
</evidence>
<dbReference type="PANTHER" id="PTHR21392">
    <property type="entry name" value="TRNA-URIDINE AMINOCARBOXYPROPYLTRANSFERASE 2"/>
    <property type="match status" value="1"/>
</dbReference>
<evidence type="ECO:0000259" key="6">
    <source>
        <dbReference type="SMART" id="SM01144"/>
    </source>
</evidence>
<dbReference type="InterPro" id="IPR039262">
    <property type="entry name" value="DTWD2/TAPT"/>
</dbReference>
<evidence type="ECO:0000256" key="1">
    <source>
        <dbReference type="ARBA" id="ARBA00012386"/>
    </source>
</evidence>
<keyword evidence="2" id="KW-0808">Transferase</keyword>
<reference evidence="7 8" key="1">
    <citation type="submission" date="2019-07" db="EMBL/GenBank/DDBJ databases">
        <title>Description of 53C-WASEF.</title>
        <authorList>
            <person name="Pitt A."/>
            <person name="Hahn M.W."/>
        </authorList>
    </citation>
    <scope>NUCLEOTIDE SEQUENCE [LARGE SCALE GENOMIC DNA]</scope>
    <source>
        <strain evidence="7 8">53C-WASEF</strain>
    </source>
</reference>
<dbReference type="GO" id="GO:0016432">
    <property type="term" value="F:tRNA-uridine aminocarboxypropyltransferase activity"/>
    <property type="evidence" value="ECO:0007669"/>
    <property type="project" value="UniProtKB-EC"/>
</dbReference>
<dbReference type="OrthoDB" id="193657at2"/>
<feature type="domain" description="DTW" evidence="6">
    <location>
        <begin position="9"/>
        <end position="191"/>
    </location>
</feature>
<dbReference type="Pfam" id="PF03942">
    <property type="entry name" value="DTW"/>
    <property type="match status" value="1"/>
</dbReference>
<dbReference type="EC" id="2.5.1.25" evidence="1"/>
<dbReference type="PANTHER" id="PTHR21392:SF0">
    <property type="entry name" value="TRNA-URIDINE AMINOCARBOXYPROPYLTRANSFERASE 2"/>
    <property type="match status" value="1"/>
</dbReference>
<dbReference type="EMBL" id="VMBG01000002">
    <property type="protein sequence ID" value="TSJ77066.1"/>
    <property type="molecule type" value="Genomic_DNA"/>
</dbReference>
<accession>A0A556QK94</accession>
<dbReference type="AlphaFoldDB" id="A0A556QK94"/>
<sequence>MGRSVVNNPTLRCVRCQHVPRWCVCEGLRIVECPLAVDVMMHSREFFRPSSTGHLIQRVVTGARTHVWRHDATPARESVVREGKELWVLHPLGELMPTTGVNVDNVQVLLLDGSWGEAADMKKDVEGWGRRVSLPMTGTSRYLLRAQQGPGQFSTMEALLFVLSALGLKEVHDALRVQLELHVYAGLRTRGQSVMAADFLATSPLRTVMPEVIARMHPQSPDEKAAFSALLKERTAVARVLKDA</sequence>
<name>A0A556QK94_9BACT</name>
<comment type="similarity">
    <text evidence="5">Belongs to the TDD superfamily. DTWD2 family.</text>
</comment>
<comment type="caution">
    <text evidence="7">The sequence shown here is derived from an EMBL/GenBank/DDBJ whole genome shotgun (WGS) entry which is preliminary data.</text>
</comment>
<proteinExistence type="inferred from homology"/>
<gene>
    <name evidence="7" type="ORF">FPL22_13265</name>
</gene>
<evidence type="ECO:0000256" key="4">
    <source>
        <dbReference type="ARBA" id="ARBA00022694"/>
    </source>
</evidence>
<dbReference type="InterPro" id="IPR005636">
    <property type="entry name" value="DTW"/>
</dbReference>
<protein>
    <recommendedName>
        <fullName evidence="1">tRNA-uridine aminocarboxypropyltransferase</fullName>
        <ecNumber evidence="1">2.5.1.25</ecNumber>
    </recommendedName>
</protein>